<dbReference type="GO" id="GO:0007165">
    <property type="term" value="P:signal transduction"/>
    <property type="evidence" value="ECO:0007669"/>
    <property type="project" value="UniProtKB-KW"/>
</dbReference>
<dbReference type="SUPFAM" id="SSF58104">
    <property type="entry name" value="Methyl-accepting chemotaxis protein (MCP) signaling domain"/>
    <property type="match status" value="1"/>
</dbReference>
<dbReference type="InterPro" id="IPR000014">
    <property type="entry name" value="PAS"/>
</dbReference>
<keyword evidence="4" id="KW-0145">Chemotaxis</keyword>
<comment type="subcellular location">
    <subcellularLocation>
        <location evidence="1">Cell inner membrane</location>
        <topology evidence="1">Multi-pass membrane protein</topology>
    </subcellularLocation>
</comment>
<dbReference type="Gene3D" id="1.10.287.950">
    <property type="entry name" value="Methyl-accepting chemotaxis protein"/>
    <property type="match status" value="1"/>
</dbReference>
<dbReference type="PANTHER" id="PTHR32089:SF112">
    <property type="entry name" value="LYSOZYME-LIKE PROTEIN-RELATED"/>
    <property type="match status" value="1"/>
</dbReference>
<dbReference type="InterPro" id="IPR035965">
    <property type="entry name" value="PAS-like_dom_sf"/>
</dbReference>
<dbReference type="NCBIfam" id="TIGR00229">
    <property type="entry name" value="sensory_box"/>
    <property type="match status" value="1"/>
</dbReference>
<evidence type="ECO:0000259" key="13">
    <source>
        <dbReference type="PROSITE" id="PS50111"/>
    </source>
</evidence>
<evidence type="ECO:0000256" key="2">
    <source>
        <dbReference type="ARBA" id="ARBA00022475"/>
    </source>
</evidence>
<gene>
    <name evidence="15" type="ORF">MP3633_1616</name>
</gene>
<dbReference type="Proteomes" id="UP000509371">
    <property type="component" value="Chromosome"/>
</dbReference>
<evidence type="ECO:0000259" key="14">
    <source>
        <dbReference type="PROSITE" id="PS50112"/>
    </source>
</evidence>
<evidence type="ECO:0000256" key="8">
    <source>
        <dbReference type="ARBA" id="ARBA00023136"/>
    </source>
</evidence>
<evidence type="ECO:0000256" key="3">
    <source>
        <dbReference type="ARBA" id="ARBA00022481"/>
    </source>
</evidence>
<dbReference type="PRINTS" id="PR00260">
    <property type="entry name" value="CHEMTRNSDUCR"/>
</dbReference>
<evidence type="ECO:0000256" key="12">
    <source>
        <dbReference type="SAM" id="Phobius"/>
    </source>
</evidence>
<dbReference type="InterPro" id="IPR013655">
    <property type="entry name" value="PAS_fold_3"/>
</dbReference>
<dbReference type="CDD" id="cd11386">
    <property type="entry name" value="MCP_signal"/>
    <property type="match status" value="1"/>
</dbReference>
<keyword evidence="6 12" id="KW-0812">Transmembrane</keyword>
<keyword evidence="2" id="KW-1003">Cell membrane</keyword>
<dbReference type="GO" id="GO:0052131">
    <property type="term" value="P:positive aerotaxis"/>
    <property type="evidence" value="ECO:0007669"/>
    <property type="project" value="UniProtKB-ARBA"/>
</dbReference>
<name>A0A859CV86_9GAMM</name>
<feature type="transmembrane region" description="Helical" evidence="12">
    <location>
        <begin position="143"/>
        <end position="162"/>
    </location>
</feature>
<dbReference type="PROSITE" id="PS50112">
    <property type="entry name" value="PAS"/>
    <property type="match status" value="1"/>
</dbReference>
<dbReference type="CDD" id="cd00130">
    <property type="entry name" value="PAS"/>
    <property type="match status" value="1"/>
</dbReference>
<feature type="domain" description="Methyl-accepting transducer" evidence="13">
    <location>
        <begin position="245"/>
        <end position="481"/>
    </location>
</feature>
<sequence length="517" mass="56791">MKKNLPITDQEIVLPEGTTLVTSTDLKGVITYCNDEFINISGFERNELVGKSHNVVRHPDMPPQAFAIMWEHLKAGKPWMGLVKNRCKNGDYYWVNAYVTPVTVAGKVVGYESVRVSPKPEDVKRANNYYTRLNAAKTSMPKVPQGAFSSVLFLALLVSSFFVFKDNWLLLCLAVLVEVCTFVSYQHYSFKKTLLSIESLLFNSFKHPVAVATYTDDASTVGSIKVAILSELSHLNTVLCRIENSANELSRESKIGLSATNDTKFYMDKQSNETEQVAAAMNEMSTAIFEVSKHVQETADNAMSAREKVTKGVELSSLSKHSIVSLNKSVEEITNSIRELESQTTNIADAAGIIEQIAEQTNLLALNAAIEAARAGEHGRGFAVVADEVRQLAQRTQESTKKIYAIITNFRSSVSNSVEIASQCSSSAESGLVNVSETETMLNSFSNDMNLIVDMSVQMAASVEEQALVSDEVNRQIISISSLSTDCTEKSIQAGVAVQELDNVANQLKDLVMGFKR</sequence>
<evidence type="ECO:0000256" key="11">
    <source>
        <dbReference type="PROSITE-ProRule" id="PRU00284"/>
    </source>
</evidence>
<dbReference type="EMBL" id="CP054301">
    <property type="protein sequence ID" value="QKK80346.1"/>
    <property type="molecule type" value="Genomic_DNA"/>
</dbReference>
<dbReference type="SMART" id="SM00283">
    <property type="entry name" value="MA"/>
    <property type="match status" value="1"/>
</dbReference>
<feature type="domain" description="PAS" evidence="14">
    <location>
        <begin position="21"/>
        <end position="60"/>
    </location>
</feature>
<keyword evidence="5" id="KW-0997">Cell inner membrane</keyword>
<evidence type="ECO:0000313" key="15">
    <source>
        <dbReference type="EMBL" id="QKK80346.1"/>
    </source>
</evidence>
<dbReference type="GO" id="GO:0004888">
    <property type="term" value="F:transmembrane signaling receptor activity"/>
    <property type="evidence" value="ECO:0007669"/>
    <property type="project" value="InterPro"/>
</dbReference>
<dbReference type="FunFam" id="1.10.287.950:FF:000001">
    <property type="entry name" value="Methyl-accepting chemotaxis sensory transducer"/>
    <property type="match status" value="1"/>
</dbReference>
<dbReference type="FunFam" id="3.30.450.20:FF:000046">
    <property type="entry name" value="Aerotaxis sensor receptor"/>
    <property type="match status" value="1"/>
</dbReference>
<dbReference type="PROSITE" id="PS50111">
    <property type="entry name" value="CHEMOTAXIS_TRANSDUC_2"/>
    <property type="match status" value="1"/>
</dbReference>
<keyword evidence="3" id="KW-0488">Methylation</keyword>
<evidence type="ECO:0000256" key="10">
    <source>
        <dbReference type="ARBA" id="ARBA00029447"/>
    </source>
</evidence>
<protein>
    <submittedName>
        <fullName evidence="15">Methyl-accepting chemotaxis protein</fullName>
    </submittedName>
</protein>
<evidence type="ECO:0000256" key="5">
    <source>
        <dbReference type="ARBA" id="ARBA00022519"/>
    </source>
</evidence>
<keyword evidence="8 12" id="KW-0472">Membrane</keyword>
<dbReference type="AlphaFoldDB" id="A0A859CV86"/>
<organism evidence="15 16">
    <name type="scientific">Marinomonas primoryensis</name>
    <dbReference type="NCBI Taxonomy" id="178399"/>
    <lineage>
        <taxon>Bacteria</taxon>
        <taxon>Pseudomonadati</taxon>
        <taxon>Pseudomonadota</taxon>
        <taxon>Gammaproteobacteria</taxon>
        <taxon>Oceanospirillales</taxon>
        <taxon>Oceanospirillaceae</taxon>
        <taxon>Marinomonas</taxon>
    </lineage>
</organism>
<dbReference type="SUPFAM" id="SSF55785">
    <property type="entry name" value="PYP-like sensor domain (PAS domain)"/>
    <property type="match status" value="1"/>
</dbReference>
<feature type="transmembrane region" description="Helical" evidence="12">
    <location>
        <begin position="168"/>
        <end position="185"/>
    </location>
</feature>
<dbReference type="Gene3D" id="3.30.450.20">
    <property type="entry name" value="PAS domain"/>
    <property type="match status" value="1"/>
</dbReference>
<comment type="similarity">
    <text evidence="10">Belongs to the methyl-accepting chemotaxis (MCP) protein family.</text>
</comment>
<dbReference type="Pfam" id="PF00015">
    <property type="entry name" value="MCPsignal"/>
    <property type="match status" value="1"/>
</dbReference>
<evidence type="ECO:0000313" key="16">
    <source>
        <dbReference type="Proteomes" id="UP000509371"/>
    </source>
</evidence>
<evidence type="ECO:0000256" key="7">
    <source>
        <dbReference type="ARBA" id="ARBA00022989"/>
    </source>
</evidence>
<dbReference type="KEGG" id="mpri:MP3633_1616"/>
<evidence type="ECO:0000256" key="6">
    <source>
        <dbReference type="ARBA" id="ARBA00022692"/>
    </source>
</evidence>
<keyword evidence="7 12" id="KW-1133">Transmembrane helix</keyword>
<evidence type="ECO:0000256" key="9">
    <source>
        <dbReference type="ARBA" id="ARBA00023224"/>
    </source>
</evidence>
<dbReference type="GO" id="GO:0005886">
    <property type="term" value="C:plasma membrane"/>
    <property type="evidence" value="ECO:0007669"/>
    <property type="project" value="UniProtKB-SubCell"/>
</dbReference>
<dbReference type="InterPro" id="IPR004089">
    <property type="entry name" value="MCPsignal_dom"/>
</dbReference>
<keyword evidence="9 11" id="KW-0807">Transducer</keyword>
<reference evidence="15 16" key="1">
    <citation type="submission" date="2020-06" db="EMBL/GenBank/DDBJ databases">
        <authorList>
            <person name="Voronona O.L."/>
            <person name="Aksenova E.I."/>
            <person name="Kunda M.S."/>
            <person name="Semenov A.N."/>
            <person name="Ryzhova N."/>
        </authorList>
    </citation>
    <scope>NUCLEOTIDE SEQUENCE [LARGE SCALE GENOMIC DNA]</scope>
    <source>
        <strain evidence="15 16">MPKMM3633</strain>
    </source>
</reference>
<evidence type="ECO:0000256" key="4">
    <source>
        <dbReference type="ARBA" id="ARBA00022500"/>
    </source>
</evidence>
<dbReference type="Pfam" id="PF08447">
    <property type="entry name" value="PAS_3"/>
    <property type="match status" value="1"/>
</dbReference>
<proteinExistence type="inferred from homology"/>
<evidence type="ECO:0000256" key="1">
    <source>
        <dbReference type="ARBA" id="ARBA00004429"/>
    </source>
</evidence>
<dbReference type="InterPro" id="IPR004090">
    <property type="entry name" value="Chemotax_Me-accpt_rcpt"/>
</dbReference>
<dbReference type="PANTHER" id="PTHR32089">
    <property type="entry name" value="METHYL-ACCEPTING CHEMOTAXIS PROTEIN MCPB"/>
    <property type="match status" value="1"/>
</dbReference>
<accession>A0A859CV86</accession>
<dbReference type="RefSeq" id="WP_176335124.1">
    <property type="nucleotide sequence ID" value="NZ_BAAAEF010000011.1"/>
</dbReference>